<evidence type="ECO:0000313" key="6">
    <source>
        <dbReference type="EMBL" id="SCL82952.1"/>
    </source>
</evidence>
<evidence type="ECO:0000313" key="7">
    <source>
        <dbReference type="Proteomes" id="UP000242164"/>
    </source>
</evidence>
<sequence>MVRKPKEIGDIKMGITFRKMTTDDIAQVVAIEEASFPTPWTADAFYRELTMNEYSQYIVVEKDGLVVGYCGLWIIIDESHITNIAILPEYRGQKLGDALLQEVMKQAKEMGAKTMTLEVRVSNEVAKQLYRKYGFQNGGIRKRYYTDNYEDGLVMWVNL</sequence>
<dbReference type="PROSITE" id="PS51186">
    <property type="entry name" value="GNAT"/>
    <property type="match status" value="1"/>
</dbReference>
<dbReference type="InterPro" id="IPR006464">
    <property type="entry name" value="AcTrfase_RimI/Ard1"/>
</dbReference>
<gene>
    <name evidence="6" type="ORF">BCB44BAC_00300</name>
</gene>
<dbReference type="GO" id="GO:0008080">
    <property type="term" value="F:N-acetyltransferase activity"/>
    <property type="evidence" value="ECO:0007669"/>
    <property type="project" value="InterPro"/>
</dbReference>
<evidence type="ECO:0000256" key="2">
    <source>
        <dbReference type="ARBA" id="ARBA00022490"/>
    </source>
</evidence>
<dbReference type="InterPro" id="IPR050680">
    <property type="entry name" value="YpeA/RimI_acetyltransf"/>
</dbReference>
<reference evidence="6 7" key="1">
    <citation type="submission" date="2016-08" db="EMBL/GenBank/DDBJ databases">
        <authorList>
            <person name="Loux V."/>
            <person name="Rue O."/>
        </authorList>
    </citation>
    <scope>NUCLEOTIDE SEQUENCE [LARGE SCALE GENOMIC DNA]</scope>
    <source>
        <strain evidence="6 7">AFSSA_08CEB44bac</strain>
    </source>
</reference>
<comment type="caution">
    <text evidence="6">The sequence shown here is derived from an EMBL/GenBank/DDBJ whole genome shotgun (WGS) entry which is preliminary data.</text>
</comment>
<dbReference type="NCBIfam" id="TIGR01575">
    <property type="entry name" value="rimI"/>
    <property type="match status" value="1"/>
</dbReference>
<protein>
    <submittedName>
        <fullName evidence="6">Ribosomal-protein-alanine acetyltransferase</fullName>
    </submittedName>
</protein>
<feature type="domain" description="N-acetyltransferase" evidence="5">
    <location>
        <begin position="15"/>
        <end position="159"/>
    </location>
</feature>
<keyword evidence="2" id="KW-0963">Cytoplasm</keyword>
<dbReference type="EMBL" id="FMIK01000008">
    <property type="protein sequence ID" value="SCL82952.1"/>
    <property type="molecule type" value="Genomic_DNA"/>
</dbReference>
<keyword evidence="3" id="KW-0808">Transferase</keyword>
<organism evidence="6 7">
    <name type="scientific">Bacillus cytotoxicus</name>
    <dbReference type="NCBI Taxonomy" id="580165"/>
    <lineage>
        <taxon>Bacteria</taxon>
        <taxon>Bacillati</taxon>
        <taxon>Bacillota</taxon>
        <taxon>Bacilli</taxon>
        <taxon>Bacillales</taxon>
        <taxon>Bacillaceae</taxon>
        <taxon>Bacillus</taxon>
        <taxon>Bacillus cereus group</taxon>
    </lineage>
</organism>
<dbReference type="Proteomes" id="UP000242164">
    <property type="component" value="Unassembled WGS sequence"/>
</dbReference>
<dbReference type="Gene3D" id="3.40.630.30">
    <property type="match status" value="1"/>
</dbReference>
<dbReference type="InterPro" id="IPR000182">
    <property type="entry name" value="GNAT_dom"/>
</dbReference>
<name>A0AAX2CBS9_9BACI</name>
<dbReference type="SUPFAM" id="SSF55729">
    <property type="entry name" value="Acyl-CoA N-acyltransferases (Nat)"/>
    <property type="match status" value="1"/>
</dbReference>
<dbReference type="CDD" id="cd04301">
    <property type="entry name" value="NAT_SF"/>
    <property type="match status" value="1"/>
</dbReference>
<dbReference type="PANTHER" id="PTHR43420">
    <property type="entry name" value="ACETYLTRANSFERASE"/>
    <property type="match status" value="1"/>
</dbReference>
<comment type="similarity">
    <text evidence="1">Belongs to the acetyltransferase family. RimI subfamily.</text>
</comment>
<dbReference type="InterPro" id="IPR016181">
    <property type="entry name" value="Acyl_CoA_acyltransferase"/>
</dbReference>
<dbReference type="Pfam" id="PF00583">
    <property type="entry name" value="Acetyltransf_1"/>
    <property type="match status" value="1"/>
</dbReference>
<evidence type="ECO:0000256" key="4">
    <source>
        <dbReference type="ARBA" id="ARBA00023315"/>
    </source>
</evidence>
<keyword evidence="4" id="KW-0012">Acyltransferase</keyword>
<dbReference type="AlphaFoldDB" id="A0AAX2CBS9"/>
<proteinExistence type="inferred from homology"/>
<accession>A0AAX2CBS9</accession>
<evidence type="ECO:0000259" key="5">
    <source>
        <dbReference type="PROSITE" id="PS51186"/>
    </source>
</evidence>
<evidence type="ECO:0000256" key="3">
    <source>
        <dbReference type="ARBA" id="ARBA00022679"/>
    </source>
</evidence>
<evidence type="ECO:0000256" key="1">
    <source>
        <dbReference type="ARBA" id="ARBA00005395"/>
    </source>
</evidence>
<dbReference type="PANTHER" id="PTHR43420:SF44">
    <property type="entry name" value="ACETYLTRANSFERASE YPEA"/>
    <property type="match status" value="1"/>
</dbReference>